<keyword evidence="8" id="KW-0961">Cell wall biogenesis/degradation</keyword>
<evidence type="ECO:0000313" key="9">
    <source>
        <dbReference type="EMBL" id="PDX71944.1"/>
    </source>
</evidence>
<organism evidence="9 10">
    <name type="scientific">Faecalibacterium prausnitzii</name>
    <dbReference type="NCBI Taxonomy" id="853"/>
    <lineage>
        <taxon>Bacteria</taxon>
        <taxon>Bacillati</taxon>
        <taxon>Bacillota</taxon>
        <taxon>Clostridia</taxon>
        <taxon>Eubacteriales</taxon>
        <taxon>Oscillospiraceae</taxon>
        <taxon>Faecalibacterium</taxon>
    </lineage>
</organism>
<sequence>MKTTRRDFLCLSAMACAWLLTGCQKPTVEERAVSWQQQEVSDPVSETGPMWNAALDDNAVLRDGIRVPQNFELPLEGSTGFAGAAMMLLYERPDGTSTVLRRLAAGDMFYIRQESGAYWQVCLLDGTVGWLENELCMINLPDVLPSIVYENPNAKASIFKTCGKDIEGITGQKLYDGLFYNQRLGRDEYLMPINYAMAKKVGAAQKDALKAGDCLKIIETFRPYEVQMLVKDAVYAKARTDKELMTALNKGAWNIGWFIATSLSNHQRGVAMDTTLLRITEQTEHSMAGCPFVQVTGEEYAMPSAMHELSSAAACFTGPVTSNSATAWKRATASASMTDGARRLQGYCTNAGMTPLASEWWHFNDLDAQNKVRMTSGNGKFWLDGCVSWKMFEA</sequence>
<dbReference type="EMBL" id="NMTV01000063">
    <property type="protein sequence ID" value="PDX71944.1"/>
    <property type="molecule type" value="Genomic_DNA"/>
</dbReference>
<evidence type="ECO:0000256" key="4">
    <source>
        <dbReference type="ARBA" id="ARBA00022801"/>
    </source>
</evidence>
<dbReference type="AlphaFoldDB" id="A0A2A6ZYG6"/>
<keyword evidence="3" id="KW-0479">Metal-binding</keyword>
<dbReference type="PANTHER" id="PTHR43126:SF1">
    <property type="entry name" value="D-ALANYL-D-ALANINE DIPEPTIDASE"/>
    <property type="match status" value="1"/>
</dbReference>
<dbReference type="GO" id="GO:0046872">
    <property type="term" value="F:metal ion binding"/>
    <property type="evidence" value="ECO:0007669"/>
    <property type="project" value="UniProtKB-KW"/>
</dbReference>
<dbReference type="PROSITE" id="PS51257">
    <property type="entry name" value="PROKAR_LIPOPROTEIN"/>
    <property type="match status" value="1"/>
</dbReference>
<reference evidence="9 10" key="1">
    <citation type="journal article" date="2017" name="Front. Microbiol.">
        <title>New Insights into the Diversity of the Genus Faecalibacterium.</title>
        <authorList>
            <person name="Benevides L."/>
            <person name="Burman S."/>
            <person name="Martin R."/>
            <person name="Robert V."/>
            <person name="Thomas M."/>
            <person name="Miquel S."/>
            <person name="Chain F."/>
            <person name="Sokol H."/>
            <person name="Bermudez-Humaran L.G."/>
            <person name="Morrison M."/>
            <person name="Langella P."/>
            <person name="Azevedo V.A."/>
            <person name="Chatel J.M."/>
            <person name="Soares S."/>
        </authorList>
    </citation>
    <scope>NUCLEOTIDE SEQUENCE [LARGE SCALE GENOMIC DNA]</scope>
    <source>
        <strain evidence="9 10">CNCM I 4546</strain>
    </source>
</reference>
<name>A0A2A6ZYG6_9FIRM</name>
<dbReference type="GO" id="GO:0008237">
    <property type="term" value="F:metallopeptidase activity"/>
    <property type="evidence" value="ECO:0007669"/>
    <property type="project" value="UniProtKB-KW"/>
</dbReference>
<proteinExistence type="predicted"/>
<dbReference type="InterPro" id="IPR000755">
    <property type="entry name" value="A_A_dipeptidase"/>
</dbReference>
<gene>
    <name evidence="9" type="ORF">CGS55_10725</name>
</gene>
<dbReference type="GO" id="GO:0071555">
    <property type="term" value="P:cell wall organization"/>
    <property type="evidence" value="ECO:0007669"/>
    <property type="project" value="UniProtKB-KW"/>
</dbReference>
<protein>
    <submittedName>
        <fullName evidence="9">D-ala-D-ala dipeptidase</fullName>
    </submittedName>
</protein>
<dbReference type="InterPro" id="IPR009045">
    <property type="entry name" value="Zn_M74/Hedgehog-like"/>
</dbReference>
<evidence type="ECO:0000313" key="10">
    <source>
        <dbReference type="Proteomes" id="UP000219901"/>
    </source>
</evidence>
<dbReference type="PANTHER" id="PTHR43126">
    <property type="entry name" value="D-ALANYL-D-ALANINE DIPEPTIDASE"/>
    <property type="match status" value="1"/>
</dbReference>
<dbReference type="SUPFAM" id="SSF55166">
    <property type="entry name" value="Hedgehog/DD-peptidase"/>
    <property type="match status" value="1"/>
</dbReference>
<dbReference type="Gene3D" id="3.30.1380.10">
    <property type="match status" value="1"/>
</dbReference>
<evidence type="ECO:0000256" key="3">
    <source>
        <dbReference type="ARBA" id="ARBA00022723"/>
    </source>
</evidence>
<comment type="catalytic activity">
    <reaction evidence="1">
        <text>D-alanyl-D-alanine + H2O = 2 D-alanine</text>
        <dbReference type="Rhea" id="RHEA:20661"/>
        <dbReference type="ChEBI" id="CHEBI:15377"/>
        <dbReference type="ChEBI" id="CHEBI:57416"/>
        <dbReference type="ChEBI" id="CHEBI:57822"/>
        <dbReference type="EC" id="3.4.13.22"/>
    </reaction>
</comment>
<dbReference type="RefSeq" id="WP_097783520.1">
    <property type="nucleotide sequence ID" value="NZ_NMTV01000063.1"/>
</dbReference>
<dbReference type="GO" id="GO:0160237">
    <property type="term" value="F:D-Ala-D-Ala dipeptidase activity"/>
    <property type="evidence" value="ECO:0007669"/>
    <property type="project" value="UniProtKB-EC"/>
</dbReference>
<dbReference type="Gene3D" id="2.30.30.40">
    <property type="entry name" value="SH3 Domains"/>
    <property type="match status" value="1"/>
</dbReference>
<dbReference type="Proteomes" id="UP000219901">
    <property type="component" value="Unassembled WGS sequence"/>
</dbReference>
<keyword evidence="4" id="KW-0378">Hydrolase</keyword>
<evidence type="ECO:0000256" key="7">
    <source>
        <dbReference type="ARBA" id="ARBA00023049"/>
    </source>
</evidence>
<keyword evidence="6" id="KW-0224">Dipeptidase</keyword>
<comment type="caution">
    <text evidence="9">The sequence shown here is derived from an EMBL/GenBank/DDBJ whole genome shotgun (WGS) entry which is preliminary data.</text>
</comment>
<evidence type="ECO:0000256" key="6">
    <source>
        <dbReference type="ARBA" id="ARBA00022997"/>
    </source>
</evidence>
<evidence type="ECO:0000256" key="8">
    <source>
        <dbReference type="ARBA" id="ARBA00023316"/>
    </source>
</evidence>
<evidence type="ECO:0000256" key="2">
    <source>
        <dbReference type="ARBA" id="ARBA00022670"/>
    </source>
</evidence>
<keyword evidence="7" id="KW-0482">Metalloprotease</keyword>
<accession>A0A2A6ZYG6</accession>
<keyword evidence="5" id="KW-0862">Zinc</keyword>
<keyword evidence="2" id="KW-0645">Protease</keyword>
<evidence type="ECO:0000256" key="5">
    <source>
        <dbReference type="ARBA" id="ARBA00022833"/>
    </source>
</evidence>
<dbReference type="GO" id="GO:0006508">
    <property type="term" value="P:proteolysis"/>
    <property type="evidence" value="ECO:0007669"/>
    <property type="project" value="UniProtKB-KW"/>
</dbReference>
<evidence type="ECO:0000256" key="1">
    <source>
        <dbReference type="ARBA" id="ARBA00001362"/>
    </source>
</evidence>